<protein>
    <submittedName>
        <fullName evidence="1">Uncharacterized protein</fullName>
    </submittedName>
</protein>
<organism evidence="1">
    <name type="scientific">Trichuris suis</name>
    <name type="common">pig whipworm</name>
    <dbReference type="NCBI Taxonomy" id="68888"/>
    <lineage>
        <taxon>Eukaryota</taxon>
        <taxon>Metazoa</taxon>
        <taxon>Ecdysozoa</taxon>
        <taxon>Nematoda</taxon>
        <taxon>Enoplea</taxon>
        <taxon>Dorylaimia</taxon>
        <taxon>Trichinellida</taxon>
        <taxon>Trichuridae</taxon>
        <taxon>Trichuris</taxon>
    </lineage>
</organism>
<reference evidence="1" key="1">
    <citation type="journal article" date="2014" name="Nat. Genet.">
        <title>Genome and transcriptome of the porcine whipworm Trichuris suis.</title>
        <authorList>
            <person name="Jex A.R."/>
            <person name="Nejsum P."/>
            <person name="Schwarz E.M."/>
            <person name="Hu L."/>
            <person name="Young N.D."/>
            <person name="Hall R.S."/>
            <person name="Korhonen P.K."/>
            <person name="Liao S."/>
            <person name="Thamsborg S."/>
            <person name="Xia J."/>
            <person name="Xu P."/>
            <person name="Wang S."/>
            <person name="Scheerlinck J.P."/>
            <person name="Hofmann A."/>
            <person name="Sternberg P.W."/>
            <person name="Wang J."/>
            <person name="Gasser R.B."/>
        </authorList>
    </citation>
    <scope>NUCLEOTIDE SEQUENCE [LARGE SCALE GENOMIC DNA]</scope>
    <source>
        <strain evidence="1">DCEP-RM93F</strain>
    </source>
</reference>
<sequence length="182" mass="20421">MDGEWAGELHGRRTNASTIAQLAVPVRNKRVEQSKDKPLQSLLKNAPSPPRWTAQEMMGHQTATKSVPSLNVSSLLLLMFPASCSVFMRFQSVHLCFICNGFDKCFNKCSLVVYDMLRWSESCRSKAVVSFNVLLSRSNRNLSPQVKTETVVKSFQKCSMSTALDGIEDDELTDRDQDDVNL</sequence>
<dbReference type="Proteomes" id="UP000030758">
    <property type="component" value="Unassembled WGS sequence"/>
</dbReference>
<gene>
    <name evidence="1" type="ORF">M514_26977</name>
</gene>
<proteinExistence type="predicted"/>
<dbReference type="EMBL" id="KL367645">
    <property type="protein sequence ID" value="KFD60841.1"/>
    <property type="molecule type" value="Genomic_DNA"/>
</dbReference>
<evidence type="ECO:0000313" key="1">
    <source>
        <dbReference type="EMBL" id="KFD60841.1"/>
    </source>
</evidence>
<dbReference type="AlphaFoldDB" id="A0A085MUE5"/>
<name>A0A085MUE5_9BILA</name>
<accession>A0A085MUE5</accession>